<evidence type="ECO:0000256" key="3">
    <source>
        <dbReference type="ARBA" id="ARBA00023125"/>
    </source>
</evidence>
<keyword evidence="7" id="KW-1185">Reference proteome</keyword>
<gene>
    <name evidence="6" type="ORF">AB5I84_09210</name>
</gene>
<evidence type="ECO:0000256" key="1">
    <source>
        <dbReference type="ARBA" id="ARBA00009437"/>
    </source>
</evidence>
<dbReference type="PRINTS" id="PR00039">
    <property type="entry name" value="HTHLYSR"/>
</dbReference>
<reference evidence="6 7" key="1">
    <citation type="submission" date="2024-07" db="EMBL/GenBank/DDBJ databases">
        <authorList>
            <person name="Ren Q."/>
        </authorList>
    </citation>
    <scope>NUCLEOTIDE SEQUENCE [LARGE SCALE GENOMIC DNA]</scope>
    <source>
        <strain evidence="6 7">REN37</strain>
    </source>
</reference>
<dbReference type="InterPro" id="IPR058163">
    <property type="entry name" value="LysR-type_TF_proteobact-type"/>
</dbReference>
<dbReference type="SUPFAM" id="SSF53850">
    <property type="entry name" value="Periplasmic binding protein-like II"/>
    <property type="match status" value="1"/>
</dbReference>
<dbReference type="PANTHER" id="PTHR30537">
    <property type="entry name" value="HTH-TYPE TRANSCRIPTIONAL REGULATOR"/>
    <property type="match status" value="1"/>
</dbReference>
<dbReference type="PROSITE" id="PS50931">
    <property type="entry name" value="HTH_LYSR"/>
    <property type="match status" value="1"/>
</dbReference>
<dbReference type="InterPro" id="IPR036388">
    <property type="entry name" value="WH-like_DNA-bd_sf"/>
</dbReference>
<accession>A0ABV4AKD0</accession>
<evidence type="ECO:0000259" key="5">
    <source>
        <dbReference type="PROSITE" id="PS50931"/>
    </source>
</evidence>
<comment type="caution">
    <text evidence="6">The sequence shown here is derived from an EMBL/GenBank/DDBJ whole genome shotgun (WGS) entry which is preliminary data.</text>
</comment>
<dbReference type="SUPFAM" id="SSF46785">
    <property type="entry name" value="Winged helix' DNA-binding domain"/>
    <property type="match status" value="1"/>
</dbReference>
<keyword evidence="4" id="KW-0804">Transcription</keyword>
<dbReference type="Pfam" id="PF03466">
    <property type="entry name" value="LysR_substrate"/>
    <property type="match status" value="1"/>
</dbReference>
<dbReference type="InterPro" id="IPR036390">
    <property type="entry name" value="WH_DNA-bd_sf"/>
</dbReference>
<dbReference type="Gene3D" id="3.40.190.290">
    <property type="match status" value="1"/>
</dbReference>
<dbReference type="EMBL" id="JBGCUO010000001">
    <property type="protein sequence ID" value="MEY1662323.1"/>
    <property type="molecule type" value="Genomic_DNA"/>
</dbReference>
<dbReference type="CDD" id="cd08422">
    <property type="entry name" value="PBP2_CrgA_like"/>
    <property type="match status" value="1"/>
</dbReference>
<protein>
    <submittedName>
        <fullName evidence="6">LysR substrate-binding domain-containing protein</fullName>
    </submittedName>
</protein>
<keyword evidence="2" id="KW-0805">Transcription regulation</keyword>
<evidence type="ECO:0000313" key="6">
    <source>
        <dbReference type="EMBL" id="MEY1662323.1"/>
    </source>
</evidence>
<dbReference type="Proteomes" id="UP001562065">
    <property type="component" value="Unassembled WGS sequence"/>
</dbReference>
<evidence type="ECO:0000313" key="7">
    <source>
        <dbReference type="Proteomes" id="UP001562065"/>
    </source>
</evidence>
<dbReference type="InterPro" id="IPR000847">
    <property type="entry name" value="LysR_HTH_N"/>
</dbReference>
<dbReference type="InterPro" id="IPR005119">
    <property type="entry name" value="LysR_subst-bd"/>
</dbReference>
<comment type="similarity">
    <text evidence="1">Belongs to the LysR transcriptional regulatory family.</text>
</comment>
<proteinExistence type="inferred from homology"/>
<feature type="domain" description="HTH lysR-type" evidence="5">
    <location>
        <begin position="5"/>
        <end position="62"/>
    </location>
</feature>
<dbReference type="Pfam" id="PF00126">
    <property type="entry name" value="HTH_1"/>
    <property type="match status" value="1"/>
</dbReference>
<organism evidence="6 7">
    <name type="scientific">Isoalcanivorax beigongshangi</name>
    <dbReference type="NCBI Taxonomy" id="3238810"/>
    <lineage>
        <taxon>Bacteria</taxon>
        <taxon>Pseudomonadati</taxon>
        <taxon>Pseudomonadota</taxon>
        <taxon>Gammaproteobacteria</taxon>
        <taxon>Oceanospirillales</taxon>
        <taxon>Alcanivoracaceae</taxon>
        <taxon>Isoalcanivorax</taxon>
    </lineage>
</organism>
<dbReference type="Gene3D" id="1.10.10.10">
    <property type="entry name" value="Winged helix-like DNA-binding domain superfamily/Winged helix DNA-binding domain"/>
    <property type="match status" value="1"/>
</dbReference>
<dbReference type="RefSeq" id="WP_369455559.1">
    <property type="nucleotide sequence ID" value="NZ_JBGCUO010000001.1"/>
</dbReference>
<evidence type="ECO:0000256" key="2">
    <source>
        <dbReference type="ARBA" id="ARBA00023015"/>
    </source>
</evidence>
<keyword evidence="3" id="KW-0238">DNA-binding</keyword>
<sequence>MKKLPDLEAWAIFATVAETGSFARAAELLGLSQGTVSKAVTRLEQRMQITLLHRTSRSMSLTESGAAALERAERILAEGEAVEAEVMERGCSLRGVIRMSAPMSFGLSQLAPLLPDFIAAHPEVQLDIQFDDKQVDLVSEGYDLALRIANLVDSSLLARRLLQVRLLLVGAPSYCARHGAPAHPQQLQGHQGLMYSYAPSGNSWRFRHAEHGECSAQMATLIQANNADALKPALEAGLGLAVLPEFLVWRELAEGRLQTVMDDWEVAPIALHLVTPPGRRRPLRVQTFMDYLAGRLREAPWAQPLVDD</sequence>
<dbReference type="PANTHER" id="PTHR30537:SF5">
    <property type="entry name" value="HTH-TYPE TRANSCRIPTIONAL ACTIVATOR TTDR-RELATED"/>
    <property type="match status" value="1"/>
</dbReference>
<name>A0ABV4AKD0_9GAMM</name>
<evidence type="ECO:0000256" key="4">
    <source>
        <dbReference type="ARBA" id="ARBA00023163"/>
    </source>
</evidence>